<reference evidence="2 3" key="1">
    <citation type="submission" date="2024-08" db="EMBL/GenBank/DDBJ databases">
        <authorList>
            <person name="Cucini C."/>
            <person name="Frati F."/>
        </authorList>
    </citation>
    <scope>NUCLEOTIDE SEQUENCE [LARGE SCALE GENOMIC DNA]</scope>
</reference>
<dbReference type="InterPro" id="IPR011009">
    <property type="entry name" value="Kinase-like_dom_sf"/>
</dbReference>
<evidence type="ECO:0000313" key="3">
    <source>
        <dbReference type="Proteomes" id="UP001642540"/>
    </source>
</evidence>
<evidence type="ECO:0000259" key="1">
    <source>
        <dbReference type="SMART" id="SM00587"/>
    </source>
</evidence>
<name>A0ABP1RA54_9HEXA</name>
<dbReference type="InterPro" id="IPR015897">
    <property type="entry name" value="CHK_kinase-like"/>
</dbReference>
<comment type="caution">
    <text evidence="2">The sequence shown here is derived from an EMBL/GenBank/DDBJ whole genome shotgun (WGS) entry which is preliminary data.</text>
</comment>
<dbReference type="Proteomes" id="UP001642540">
    <property type="component" value="Unassembled WGS sequence"/>
</dbReference>
<dbReference type="EMBL" id="CAXLJM020000068">
    <property type="protein sequence ID" value="CAL8123619.1"/>
    <property type="molecule type" value="Genomic_DNA"/>
</dbReference>
<dbReference type="Pfam" id="PF02958">
    <property type="entry name" value="EcKL"/>
    <property type="match status" value="1"/>
</dbReference>
<evidence type="ECO:0000313" key="2">
    <source>
        <dbReference type="EMBL" id="CAL8123619.1"/>
    </source>
</evidence>
<feature type="domain" description="CHK kinase-like" evidence="1">
    <location>
        <begin position="131"/>
        <end position="336"/>
    </location>
</feature>
<protein>
    <recommendedName>
        <fullName evidence="1">CHK kinase-like domain-containing protein</fullName>
    </recommendedName>
</protein>
<dbReference type="InterPro" id="IPR004119">
    <property type="entry name" value="EcKL"/>
</dbReference>
<dbReference type="SUPFAM" id="SSF56112">
    <property type="entry name" value="Protein kinase-like (PK-like)"/>
    <property type="match status" value="1"/>
</dbReference>
<organism evidence="2 3">
    <name type="scientific">Orchesella dallaii</name>
    <dbReference type="NCBI Taxonomy" id="48710"/>
    <lineage>
        <taxon>Eukaryota</taxon>
        <taxon>Metazoa</taxon>
        <taxon>Ecdysozoa</taxon>
        <taxon>Arthropoda</taxon>
        <taxon>Hexapoda</taxon>
        <taxon>Collembola</taxon>
        <taxon>Entomobryomorpha</taxon>
        <taxon>Entomobryoidea</taxon>
        <taxon>Orchesellidae</taxon>
        <taxon>Orchesellinae</taxon>
        <taxon>Orchesella</taxon>
    </lineage>
</organism>
<dbReference type="PANTHER" id="PTHR11012">
    <property type="entry name" value="PROTEIN KINASE-LIKE DOMAIN-CONTAINING"/>
    <property type="match status" value="1"/>
</dbReference>
<dbReference type="PANTHER" id="PTHR11012:SF30">
    <property type="entry name" value="PROTEIN KINASE-LIKE DOMAIN-CONTAINING"/>
    <property type="match status" value="1"/>
</dbReference>
<sequence length="428" mass="48712">MAPTPKPGELGSQDTVVLKYNEILKSNGITDEVSEVIVGDSGLQGEGQSSQTQYVTVKFKNANVKPLNLFVKSHSDNASHSEFLEDTKLFEKEARFFVEYLPAAKAFCKSKGCENLVDLYPKCYFGDKNMIVFENLVLEKGYELLNKQERQDLDAVRFAVTTLAKHHAISYAFIKESDGPENFFKRFQNLDFEAYAQPTARAMLDSMLDKGIVTNVTMLQKSNLPGTEGAIGFLNSYMGKVYDDLLNNILYNPEDEKLLVLDHGDYWNNNMMFLKDKETNQIIGHKAIDLQVTRYNSPGLDLGYYMLTSIKGDVRRAHLHEILGWYYETLTQTAVQLGHPIDLSYEELYLSFRKKLKFGFWIALCVMSDAGFAAVKNLNMNEVGDLKNWSVMYDKLIQEWINANPEQAAESAKSILDFVNEYRELLVE</sequence>
<proteinExistence type="predicted"/>
<dbReference type="Gene3D" id="3.90.1200.10">
    <property type="match status" value="1"/>
</dbReference>
<keyword evidence="3" id="KW-1185">Reference proteome</keyword>
<dbReference type="SMART" id="SM00587">
    <property type="entry name" value="CHK"/>
    <property type="match status" value="1"/>
</dbReference>
<accession>A0ABP1RA54</accession>
<gene>
    <name evidence="2" type="ORF">ODALV1_LOCUS20254</name>
</gene>